<feature type="domain" description="SHSP" evidence="4">
    <location>
        <begin position="71"/>
        <end position="184"/>
    </location>
</feature>
<dbReference type="GO" id="GO:0005737">
    <property type="term" value="C:cytoplasm"/>
    <property type="evidence" value="ECO:0007669"/>
    <property type="project" value="TreeGrafter"/>
</dbReference>
<dbReference type="EMBL" id="JAVHJS010000010">
    <property type="protein sequence ID" value="KAK2845364.1"/>
    <property type="molecule type" value="Genomic_DNA"/>
</dbReference>
<dbReference type="Gene3D" id="2.60.40.790">
    <property type="match status" value="1"/>
</dbReference>
<dbReference type="InterPro" id="IPR002068">
    <property type="entry name" value="A-crystallin/Hsp20_dom"/>
</dbReference>
<feature type="region of interest" description="Disordered" evidence="3">
    <location>
        <begin position="63"/>
        <end position="88"/>
    </location>
</feature>
<organism evidence="5 6">
    <name type="scientific">Tachysurus vachellii</name>
    <name type="common">Darkbarbel catfish</name>
    <name type="synonym">Pelteobagrus vachellii</name>
    <dbReference type="NCBI Taxonomy" id="175792"/>
    <lineage>
        <taxon>Eukaryota</taxon>
        <taxon>Metazoa</taxon>
        <taxon>Chordata</taxon>
        <taxon>Craniata</taxon>
        <taxon>Vertebrata</taxon>
        <taxon>Euteleostomi</taxon>
        <taxon>Actinopterygii</taxon>
        <taxon>Neopterygii</taxon>
        <taxon>Teleostei</taxon>
        <taxon>Ostariophysi</taxon>
        <taxon>Siluriformes</taxon>
        <taxon>Bagridae</taxon>
        <taxon>Tachysurus</taxon>
    </lineage>
</organism>
<dbReference type="Pfam" id="PF00011">
    <property type="entry name" value="HSP20"/>
    <property type="match status" value="1"/>
</dbReference>
<dbReference type="PANTHER" id="PTHR46906:SF1">
    <property type="entry name" value="HEAT SHOCK PROTEIN BETA-8"/>
    <property type="match status" value="1"/>
</dbReference>
<dbReference type="Proteomes" id="UP001187315">
    <property type="component" value="Unassembled WGS sequence"/>
</dbReference>
<accession>A0AA88MYP1</accession>
<evidence type="ECO:0000256" key="1">
    <source>
        <dbReference type="PROSITE-ProRule" id="PRU00285"/>
    </source>
</evidence>
<keyword evidence="6" id="KW-1185">Reference proteome</keyword>
<dbReference type="AlphaFoldDB" id="A0AA88MYP1"/>
<feature type="compositionally biased region" description="Polar residues" evidence="3">
    <location>
        <begin position="63"/>
        <end position="78"/>
    </location>
</feature>
<dbReference type="InterPro" id="IPR001436">
    <property type="entry name" value="Alpha-crystallin/sHSP_animal"/>
</dbReference>
<dbReference type="GO" id="GO:0101031">
    <property type="term" value="C:protein folding chaperone complex"/>
    <property type="evidence" value="ECO:0007669"/>
    <property type="project" value="TreeGrafter"/>
</dbReference>
<dbReference type="PANTHER" id="PTHR46906">
    <property type="entry name" value="HEAT SHOCK PROTEIN BETA-8"/>
    <property type="match status" value="1"/>
</dbReference>
<evidence type="ECO:0000259" key="4">
    <source>
        <dbReference type="PROSITE" id="PS01031"/>
    </source>
</evidence>
<comment type="similarity">
    <text evidence="1 2">Belongs to the small heat shock protein (HSP20) family.</text>
</comment>
<evidence type="ECO:0000313" key="6">
    <source>
        <dbReference type="Proteomes" id="UP001187315"/>
    </source>
</evidence>
<dbReference type="GO" id="GO:0005634">
    <property type="term" value="C:nucleus"/>
    <property type="evidence" value="ECO:0007669"/>
    <property type="project" value="TreeGrafter"/>
</dbReference>
<dbReference type="PROSITE" id="PS01031">
    <property type="entry name" value="SHSP"/>
    <property type="match status" value="1"/>
</dbReference>
<dbReference type="GO" id="GO:0034620">
    <property type="term" value="P:cellular response to unfolded protein"/>
    <property type="evidence" value="ECO:0007669"/>
    <property type="project" value="InterPro"/>
</dbReference>
<protein>
    <recommendedName>
        <fullName evidence="4">SHSP domain-containing protein</fullName>
    </recommendedName>
</protein>
<feature type="region of interest" description="Disordered" evidence="3">
    <location>
        <begin position="173"/>
        <end position="193"/>
    </location>
</feature>
<reference evidence="5" key="1">
    <citation type="submission" date="2023-08" db="EMBL/GenBank/DDBJ databases">
        <title>Pelteobagrus vachellii genome.</title>
        <authorList>
            <person name="Liu H."/>
        </authorList>
    </citation>
    <scope>NUCLEOTIDE SEQUENCE</scope>
    <source>
        <strain evidence="5">PRFRI_2022a</strain>
        <tissue evidence="5">Muscle</tissue>
    </source>
</reference>
<dbReference type="SUPFAM" id="SSF49764">
    <property type="entry name" value="HSP20-like chaperones"/>
    <property type="match status" value="1"/>
</dbReference>
<gene>
    <name evidence="5" type="ORF">Q7C36_010218</name>
</gene>
<dbReference type="PRINTS" id="PR00299">
    <property type="entry name" value="ACRYSTALLIN"/>
</dbReference>
<name>A0AA88MYP1_TACVA</name>
<dbReference type="InterPro" id="IPR043254">
    <property type="entry name" value="HSPB8"/>
</dbReference>
<proteinExistence type="inferred from homology"/>
<evidence type="ECO:0000313" key="5">
    <source>
        <dbReference type="EMBL" id="KAK2845364.1"/>
    </source>
</evidence>
<comment type="caution">
    <text evidence="5">The sequence shown here is derived from an EMBL/GenBank/DDBJ whole genome shotgun (WGS) entry which is preliminary data.</text>
</comment>
<sequence length="193" mass="21708">MAEGDFYPLGSRQRLTRDPFSTHFMDPDFSVPMSAFPEDLSLDWPGWARPRLSARLGSPWTGSFPRSSFPRTSMSAQTPRGAPPMDPDEPWKVCVNVHSYRPEELTVRTKDGFVEVSGKHEEKQDEGGIVTKNFTKKIQVPVDVDPLTVFASLSPEGVLIIEARQTPPYYLYSNEAQTEPMEEQTKPQETSTA</sequence>
<dbReference type="InterPro" id="IPR008978">
    <property type="entry name" value="HSP20-like_chaperone"/>
</dbReference>
<dbReference type="GO" id="GO:0042803">
    <property type="term" value="F:protein homodimerization activity"/>
    <property type="evidence" value="ECO:0007669"/>
    <property type="project" value="InterPro"/>
</dbReference>
<evidence type="ECO:0000256" key="2">
    <source>
        <dbReference type="RuleBase" id="RU003616"/>
    </source>
</evidence>
<evidence type="ECO:0000256" key="3">
    <source>
        <dbReference type="SAM" id="MobiDB-lite"/>
    </source>
</evidence>